<proteinExistence type="predicted"/>
<dbReference type="STRING" id="45351.A7SSI7"/>
<gene>
    <name evidence="2" type="ORF">NEMVEDRAFT_v1g247137</name>
</gene>
<dbReference type="HOGENOM" id="CLU_1867519_0_0_1"/>
<protein>
    <recommendedName>
        <fullName evidence="1">CRAL-TRIO domain-containing protein</fullName>
    </recommendedName>
</protein>
<evidence type="ECO:0000313" key="3">
    <source>
        <dbReference type="Proteomes" id="UP000001593"/>
    </source>
</evidence>
<accession>A7SSI7</accession>
<reference evidence="2 3" key="1">
    <citation type="journal article" date="2007" name="Science">
        <title>Sea anemone genome reveals ancestral eumetazoan gene repertoire and genomic organization.</title>
        <authorList>
            <person name="Putnam N.H."/>
            <person name="Srivastava M."/>
            <person name="Hellsten U."/>
            <person name="Dirks B."/>
            <person name="Chapman J."/>
            <person name="Salamov A."/>
            <person name="Terry A."/>
            <person name="Shapiro H."/>
            <person name="Lindquist E."/>
            <person name="Kapitonov V.V."/>
            <person name="Jurka J."/>
            <person name="Genikhovich G."/>
            <person name="Grigoriev I.V."/>
            <person name="Lucas S.M."/>
            <person name="Steele R.E."/>
            <person name="Finnerty J.R."/>
            <person name="Technau U."/>
            <person name="Martindale M.Q."/>
            <person name="Rokhsar D.S."/>
        </authorList>
    </citation>
    <scope>NUCLEOTIDE SEQUENCE [LARGE SCALE GENOMIC DNA]</scope>
    <source>
        <strain evidence="3">CH2 X CH6</strain>
    </source>
</reference>
<dbReference type="InterPro" id="IPR001251">
    <property type="entry name" value="CRAL-TRIO_dom"/>
</dbReference>
<dbReference type="AlphaFoldDB" id="A7SSI7"/>
<evidence type="ECO:0000313" key="2">
    <source>
        <dbReference type="EMBL" id="EDO33346.1"/>
    </source>
</evidence>
<dbReference type="eggNOG" id="KOG1471">
    <property type="taxonomic scope" value="Eukaryota"/>
</dbReference>
<dbReference type="Proteomes" id="UP000001593">
    <property type="component" value="Unassembled WGS sequence"/>
</dbReference>
<dbReference type="PhylomeDB" id="A7SSI7"/>
<evidence type="ECO:0000259" key="1">
    <source>
        <dbReference type="PROSITE" id="PS50191"/>
    </source>
</evidence>
<dbReference type="Gene3D" id="3.40.525.10">
    <property type="entry name" value="CRAL-TRIO lipid binding domain"/>
    <property type="match status" value="1"/>
</dbReference>
<keyword evidence="3" id="KW-1185">Reference proteome</keyword>
<organism evidence="2 3">
    <name type="scientific">Nematostella vectensis</name>
    <name type="common">Starlet sea anemone</name>
    <dbReference type="NCBI Taxonomy" id="45351"/>
    <lineage>
        <taxon>Eukaryota</taxon>
        <taxon>Metazoa</taxon>
        <taxon>Cnidaria</taxon>
        <taxon>Anthozoa</taxon>
        <taxon>Hexacorallia</taxon>
        <taxon>Actiniaria</taxon>
        <taxon>Edwardsiidae</taxon>
        <taxon>Nematostella</taxon>
    </lineage>
</organism>
<dbReference type="SUPFAM" id="SSF52087">
    <property type="entry name" value="CRAL/TRIO domain"/>
    <property type="match status" value="1"/>
</dbReference>
<dbReference type="InParanoid" id="A7SSI7"/>
<name>A7SSI7_NEMVE</name>
<dbReference type="PANTHER" id="PTHR46590">
    <property type="entry name" value="PHOSPHATIDYLINOSITOL TRANSFER PROTEIN CSR1-RELATED"/>
    <property type="match status" value="1"/>
</dbReference>
<dbReference type="InterPro" id="IPR052432">
    <property type="entry name" value="PITP/CRAL-TRIO"/>
</dbReference>
<sequence length="137" mass="16069">MTTIESLALMNYREEDFLEIKKRTKVLFEKEPLKEMALRKCNEDIIDNVCIAFDMKGFSFSNMDYGFVKQLIWLLSRRYPERLGVCLLINAPLIFSGCWSLIRLWINDVTANKIVFIRDRDHLSEFIATGILPIDDL</sequence>
<dbReference type="Pfam" id="PF00650">
    <property type="entry name" value="CRAL_TRIO"/>
    <property type="match status" value="1"/>
</dbReference>
<dbReference type="SMART" id="SM00516">
    <property type="entry name" value="SEC14"/>
    <property type="match status" value="1"/>
</dbReference>
<dbReference type="PANTHER" id="PTHR46590:SF1">
    <property type="entry name" value="PHOSPHATIDYLINOSITOL TRANSFER PROTEIN CSR1"/>
    <property type="match status" value="1"/>
</dbReference>
<dbReference type="EMBL" id="DS469777">
    <property type="protein sequence ID" value="EDO33346.1"/>
    <property type="molecule type" value="Genomic_DNA"/>
</dbReference>
<dbReference type="PROSITE" id="PS50191">
    <property type="entry name" value="CRAL_TRIO"/>
    <property type="match status" value="1"/>
</dbReference>
<dbReference type="CDD" id="cd00170">
    <property type="entry name" value="SEC14"/>
    <property type="match status" value="1"/>
</dbReference>
<feature type="domain" description="CRAL-TRIO" evidence="1">
    <location>
        <begin position="26"/>
        <end position="137"/>
    </location>
</feature>
<dbReference type="InterPro" id="IPR036865">
    <property type="entry name" value="CRAL-TRIO_dom_sf"/>
</dbReference>